<sequence length="255" mass="26993">MKTSLKTLLSGLVLLTSASALASSTTTIPAFDAKIAAARGATSPGGTTIVRTEMQGAVDLFLEDDGQVDAAERAYMGTQLGSTTFLTGVNGSAKKYLSDTYELNDTATTAAPLGSFPVAQTPAELYGASGPLAFSSIIREGYIPNGQGVANQVTLVETYNANARPGSYGVSYFTPITTQELIAQLSAQYIGLNATVDEVEGALAYIYQIYRNSNRLYVGSWSGSYHSGYIQGFTIAAVSSDRRFVRFVDVITYSE</sequence>
<dbReference type="RefSeq" id="WP_206721216.1">
    <property type="nucleotide sequence ID" value="NZ_CP071090.1"/>
</dbReference>
<organism evidence="2 3">
    <name type="scientific">Pyxidicoccus parkwayensis</name>
    <dbReference type="NCBI Taxonomy" id="2813578"/>
    <lineage>
        <taxon>Bacteria</taxon>
        <taxon>Pseudomonadati</taxon>
        <taxon>Myxococcota</taxon>
        <taxon>Myxococcia</taxon>
        <taxon>Myxococcales</taxon>
        <taxon>Cystobacterineae</taxon>
        <taxon>Myxococcaceae</taxon>
        <taxon>Pyxidicoccus</taxon>
    </lineage>
</organism>
<accession>A0ABX7NLA7</accession>
<name>A0ABX7NLA7_9BACT</name>
<keyword evidence="3" id="KW-1185">Reference proteome</keyword>
<dbReference type="EMBL" id="CP071090">
    <property type="protein sequence ID" value="QSQ19632.1"/>
    <property type="molecule type" value="Genomic_DNA"/>
</dbReference>
<evidence type="ECO:0000313" key="2">
    <source>
        <dbReference type="EMBL" id="QSQ19632.1"/>
    </source>
</evidence>
<evidence type="ECO:0008006" key="4">
    <source>
        <dbReference type="Google" id="ProtNLM"/>
    </source>
</evidence>
<evidence type="ECO:0000256" key="1">
    <source>
        <dbReference type="SAM" id="SignalP"/>
    </source>
</evidence>
<protein>
    <recommendedName>
        <fullName evidence="4">Lipoprotein</fullName>
    </recommendedName>
</protein>
<feature type="chain" id="PRO_5047073925" description="Lipoprotein" evidence="1">
    <location>
        <begin position="23"/>
        <end position="255"/>
    </location>
</feature>
<dbReference type="Proteomes" id="UP000662747">
    <property type="component" value="Chromosome"/>
</dbReference>
<keyword evidence="1" id="KW-0732">Signal</keyword>
<reference evidence="2 3" key="1">
    <citation type="submission" date="2021-02" db="EMBL/GenBank/DDBJ databases">
        <title>De Novo genome assembly of isolated myxobacteria.</title>
        <authorList>
            <person name="Stevens D.C."/>
        </authorList>
    </citation>
    <scope>NUCLEOTIDE SEQUENCE [LARGE SCALE GENOMIC DNA]</scope>
    <source>
        <strain evidence="3">SCPEA02</strain>
    </source>
</reference>
<gene>
    <name evidence="2" type="ORF">JY651_30510</name>
</gene>
<proteinExistence type="predicted"/>
<evidence type="ECO:0000313" key="3">
    <source>
        <dbReference type="Proteomes" id="UP000662747"/>
    </source>
</evidence>
<feature type="signal peptide" evidence="1">
    <location>
        <begin position="1"/>
        <end position="22"/>
    </location>
</feature>